<keyword evidence="2" id="KW-0732">Signal</keyword>
<feature type="domain" description="Sialate O-acetylesterase" evidence="3">
    <location>
        <begin position="113"/>
        <end position="272"/>
    </location>
</feature>
<dbReference type="InterPro" id="IPR005181">
    <property type="entry name" value="SASA"/>
</dbReference>
<dbReference type="Pfam" id="PF03629">
    <property type="entry name" value="SASA"/>
    <property type="match status" value="1"/>
</dbReference>
<dbReference type="GO" id="GO:0016788">
    <property type="term" value="F:hydrolase activity, acting on ester bonds"/>
    <property type="evidence" value="ECO:0007669"/>
    <property type="project" value="UniProtKB-ARBA"/>
</dbReference>
<keyword evidence="1" id="KW-0378">Hydrolase</keyword>
<evidence type="ECO:0000259" key="3">
    <source>
        <dbReference type="Pfam" id="PF03629"/>
    </source>
</evidence>
<accession>A0A518IYY8</accession>
<sequence length="403" mass="44602" precursor="true">MKELIRFAAIFLATSLASSVNVAAAGPPIKVFVLAGQSNMEGHARVETFDYIGDDPATAPLLQKMRNADGTPRIFDDVAISYLTGLGSNNGEGFGKLTAGYGSRRDPARYGGKIGPEFTFGLTMDEAFDQPVLIIKTAWGGKSLYYDFRPPSAGVYQRTQQDIERDRNPESGSGHYYRLMIAHVDRVLADIQRVYPEYDVAQGYELAGFVWFQGFNDMVNRDVYPILPKESSENRFAKYSDWMADFIHDVRKDLDAPQMPFVIGVMGVSGSNANRDNLQFREAMAAPSLLPEFRGNVTAVPTAPFWDEPLAAIQEKRDRVRQMGYLLRTKNKNHANADGTMSEAQQQAYLKEMEAKLITPAEAALWDRGASNAGYHYLGCAKTFALMGVAFADAILQMPPAND</sequence>
<dbReference type="PANTHER" id="PTHR31988">
    <property type="entry name" value="ESTERASE, PUTATIVE (DUF303)-RELATED"/>
    <property type="match status" value="1"/>
</dbReference>
<dbReference type="PANTHER" id="PTHR31988:SF19">
    <property type="entry name" value="9-O-ACETYL-N-ACETYLNEURAMINIC ACID DEACETYLASE-RELATED"/>
    <property type="match status" value="1"/>
</dbReference>
<dbReference type="Gene3D" id="3.40.50.1110">
    <property type="entry name" value="SGNH hydrolase"/>
    <property type="match status" value="1"/>
</dbReference>
<evidence type="ECO:0000256" key="2">
    <source>
        <dbReference type="SAM" id="SignalP"/>
    </source>
</evidence>
<dbReference type="RefSeq" id="WP_145288553.1">
    <property type="nucleotide sequence ID" value="NZ_CP036318.1"/>
</dbReference>
<evidence type="ECO:0000256" key="1">
    <source>
        <dbReference type="ARBA" id="ARBA00022801"/>
    </source>
</evidence>
<dbReference type="InterPro" id="IPR036514">
    <property type="entry name" value="SGNH_hydro_sf"/>
</dbReference>
<organism evidence="4 5">
    <name type="scientific">Rosistilla oblonga</name>
    <dbReference type="NCBI Taxonomy" id="2527990"/>
    <lineage>
        <taxon>Bacteria</taxon>
        <taxon>Pseudomonadati</taxon>
        <taxon>Planctomycetota</taxon>
        <taxon>Planctomycetia</taxon>
        <taxon>Pirellulales</taxon>
        <taxon>Pirellulaceae</taxon>
        <taxon>Rosistilla</taxon>
    </lineage>
</organism>
<dbReference type="EMBL" id="CP036318">
    <property type="protein sequence ID" value="QDV58303.1"/>
    <property type="molecule type" value="Genomic_DNA"/>
</dbReference>
<reference evidence="4 5" key="1">
    <citation type="submission" date="2019-02" db="EMBL/GenBank/DDBJ databases">
        <title>Deep-cultivation of Planctomycetes and their phenomic and genomic characterization uncovers novel biology.</title>
        <authorList>
            <person name="Wiegand S."/>
            <person name="Jogler M."/>
            <person name="Boedeker C."/>
            <person name="Pinto D."/>
            <person name="Vollmers J."/>
            <person name="Rivas-Marin E."/>
            <person name="Kohn T."/>
            <person name="Peeters S.H."/>
            <person name="Heuer A."/>
            <person name="Rast P."/>
            <person name="Oberbeckmann S."/>
            <person name="Bunk B."/>
            <person name="Jeske O."/>
            <person name="Meyerdierks A."/>
            <person name="Storesund J.E."/>
            <person name="Kallscheuer N."/>
            <person name="Luecker S."/>
            <person name="Lage O.M."/>
            <person name="Pohl T."/>
            <person name="Merkel B.J."/>
            <person name="Hornburger P."/>
            <person name="Mueller R.-W."/>
            <person name="Bruemmer F."/>
            <person name="Labrenz M."/>
            <person name="Spormann A.M."/>
            <person name="Op den Camp H."/>
            <person name="Overmann J."/>
            <person name="Amann R."/>
            <person name="Jetten M.S.M."/>
            <person name="Mascher T."/>
            <person name="Medema M.H."/>
            <person name="Devos D.P."/>
            <person name="Kaster A.-K."/>
            <person name="Ovreas L."/>
            <person name="Rohde M."/>
            <person name="Galperin M.Y."/>
            <person name="Jogler C."/>
        </authorList>
    </citation>
    <scope>NUCLEOTIDE SEQUENCE [LARGE SCALE GENOMIC DNA]</scope>
    <source>
        <strain evidence="4 5">Mal33</strain>
    </source>
</reference>
<proteinExistence type="predicted"/>
<evidence type="ECO:0000313" key="5">
    <source>
        <dbReference type="Proteomes" id="UP000316770"/>
    </source>
</evidence>
<feature type="signal peptide" evidence="2">
    <location>
        <begin position="1"/>
        <end position="24"/>
    </location>
</feature>
<dbReference type="SUPFAM" id="SSF52266">
    <property type="entry name" value="SGNH hydrolase"/>
    <property type="match status" value="1"/>
</dbReference>
<dbReference type="AlphaFoldDB" id="A0A518IYY8"/>
<protein>
    <recommendedName>
        <fullName evidence="3">Sialate O-acetylesterase domain-containing protein</fullName>
    </recommendedName>
</protein>
<dbReference type="InterPro" id="IPR052940">
    <property type="entry name" value="Carb_Esterase_6"/>
</dbReference>
<keyword evidence="5" id="KW-1185">Reference proteome</keyword>
<dbReference type="Proteomes" id="UP000316770">
    <property type="component" value="Chromosome"/>
</dbReference>
<evidence type="ECO:0000313" key="4">
    <source>
        <dbReference type="EMBL" id="QDV58303.1"/>
    </source>
</evidence>
<name>A0A518IYY8_9BACT</name>
<feature type="chain" id="PRO_5022141317" description="Sialate O-acetylesterase domain-containing protein" evidence="2">
    <location>
        <begin position="25"/>
        <end position="403"/>
    </location>
</feature>
<gene>
    <name evidence="4" type="ORF">Mal33_43210</name>
</gene>